<evidence type="ECO:0000256" key="5">
    <source>
        <dbReference type="ARBA" id="ARBA00022723"/>
    </source>
</evidence>
<evidence type="ECO:0000256" key="6">
    <source>
        <dbReference type="ARBA" id="ARBA00022771"/>
    </source>
</evidence>
<feature type="compositionally biased region" description="Polar residues" evidence="12">
    <location>
        <begin position="1108"/>
        <end position="1118"/>
    </location>
</feature>
<evidence type="ECO:0000256" key="8">
    <source>
        <dbReference type="ARBA" id="ARBA00022801"/>
    </source>
</evidence>
<dbReference type="SUPFAM" id="SSF54001">
    <property type="entry name" value="Cysteine proteinases"/>
    <property type="match status" value="1"/>
</dbReference>
<keyword evidence="9" id="KW-0788">Thiol protease</keyword>
<keyword evidence="8" id="KW-0378">Hydrolase</keyword>
<feature type="domain" description="MYND-type" evidence="14">
    <location>
        <begin position="663"/>
        <end position="704"/>
    </location>
</feature>
<evidence type="ECO:0000256" key="10">
    <source>
        <dbReference type="ARBA" id="ARBA00022833"/>
    </source>
</evidence>
<dbReference type="Pfam" id="PF00443">
    <property type="entry name" value="UCH"/>
    <property type="match status" value="1"/>
</dbReference>
<dbReference type="Gene3D" id="2.60.40.790">
    <property type="match status" value="1"/>
</dbReference>
<gene>
    <name evidence="16" type="ORF">LSH36_81g02038</name>
</gene>
<name>A0AAD9NAQ7_9ANNE</name>
<accession>A0AAD9NAQ7</accession>
<dbReference type="PROSITE" id="PS51203">
    <property type="entry name" value="CS"/>
    <property type="match status" value="1"/>
</dbReference>
<dbReference type="PROSITE" id="PS50235">
    <property type="entry name" value="USP_3"/>
    <property type="match status" value="1"/>
</dbReference>
<dbReference type="PROSITE" id="PS50865">
    <property type="entry name" value="ZF_MYND_2"/>
    <property type="match status" value="1"/>
</dbReference>
<evidence type="ECO:0000259" key="14">
    <source>
        <dbReference type="PROSITE" id="PS50865"/>
    </source>
</evidence>
<dbReference type="PROSITE" id="PS01360">
    <property type="entry name" value="ZF_MYND_1"/>
    <property type="match status" value="1"/>
</dbReference>
<evidence type="ECO:0000259" key="15">
    <source>
        <dbReference type="PROSITE" id="PS51203"/>
    </source>
</evidence>
<keyword evidence="5" id="KW-0479">Metal-binding</keyword>
<dbReference type="SUPFAM" id="SSF144232">
    <property type="entry name" value="HIT/MYND zinc finger-like"/>
    <property type="match status" value="1"/>
</dbReference>
<dbReference type="Pfam" id="PF14533">
    <property type="entry name" value="USP7_C2"/>
    <property type="match status" value="1"/>
</dbReference>
<dbReference type="AlphaFoldDB" id="A0AAD9NAQ7"/>
<comment type="catalytic activity">
    <reaction evidence="1">
        <text>Thiol-dependent hydrolysis of ester, thioester, amide, peptide and isopeptide bonds formed by the C-terminal Gly of ubiquitin (a 76-residue protein attached to proteins as an intracellular targeting signal).</text>
        <dbReference type="EC" id="3.4.19.12"/>
    </reaction>
</comment>
<dbReference type="InterPro" id="IPR050185">
    <property type="entry name" value="Ub_carboxyl-term_hydrolase"/>
</dbReference>
<feature type="region of interest" description="Disordered" evidence="12">
    <location>
        <begin position="308"/>
        <end position="349"/>
    </location>
</feature>
<reference evidence="16" key="1">
    <citation type="journal article" date="2023" name="Mol. Biol. Evol.">
        <title>Third-Generation Sequencing Reveals the Adaptive Role of the Epigenome in Three Deep-Sea Polychaetes.</title>
        <authorList>
            <person name="Perez M."/>
            <person name="Aroh O."/>
            <person name="Sun Y."/>
            <person name="Lan Y."/>
            <person name="Juniper S.K."/>
            <person name="Young C.R."/>
            <person name="Angers B."/>
            <person name="Qian P.Y."/>
        </authorList>
    </citation>
    <scope>NUCLEOTIDE SEQUENCE</scope>
    <source>
        <strain evidence="16">P08H-3</strain>
    </source>
</reference>
<keyword evidence="7" id="KW-0833">Ubl conjugation pathway</keyword>
<protein>
    <recommendedName>
        <fullName evidence="3">ubiquitinyl hydrolase 1</fullName>
        <ecNumber evidence="3">3.4.19.12</ecNumber>
    </recommendedName>
</protein>
<evidence type="ECO:0000256" key="2">
    <source>
        <dbReference type="ARBA" id="ARBA00009085"/>
    </source>
</evidence>
<dbReference type="InterPro" id="IPR028889">
    <property type="entry name" value="USP"/>
</dbReference>
<dbReference type="Gene3D" id="6.10.140.2220">
    <property type="match status" value="1"/>
</dbReference>
<dbReference type="EMBL" id="JAODUP010000081">
    <property type="protein sequence ID" value="KAK2163342.1"/>
    <property type="molecule type" value="Genomic_DNA"/>
</dbReference>
<evidence type="ECO:0000313" key="17">
    <source>
        <dbReference type="Proteomes" id="UP001208570"/>
    </source>
</evidence>
<keyword evidence="4" id="KW-0645">Protease</keyword>
<sequence length="1127" mass="126842">MASKTRKPSPGKSLAKTIDKKKEMEAVNLSKRKKEFENEKDPKKLINYGRKWYCHFNKPIDMKQSRVQLQKMKVLLRVRKAEPRKKWLSYKFDPDENLEQDVTAVGKGSNQIGHISSATPKDKLVKQTEHTVPSTVLSEIQISDVTAAGDKTTDTAITNEQAPISNDYHGNVNEKGTEEVEQSKDVQLHAADAIIAVLYVKKICKESIQVNFTTRSLSVRFKTSDTKFLELQGNNSENISFLWKIDLVDDIVSEKSSYKVSDLQVSFTLVKVTSRKWGALEASQARDAQVSLNSAGWQKAVKTPSLANENSKTDIQVGSSDKNRTLPGTARSSILSDSNKENTSQKPTCMVSPLNKEPSLMNTLPLGMTGLDNLGNTCFLNSVVQVLANTTELRDYFLGGHFQKELNHENPLGTGGKLAVSFATLMKILWSGKYRSYAPAKLKNLVGMKNSQFMGFAQHDAQEFMAYLLDGLHEDLNRVKNKPYTSEVDSDGRPDEVVANEAWARYKSRNDSFIVDLFQGQYKSKLVCPVCKKVSITFDPFMHLSVPLPRKHKKQLHIIFMSRDPLKKPEKYVLWLPKDATADDLKELVYQKTGVPSSNLHVFESYKNKIHSLLYRGFSLTNFTPRDNIYVCEVLSEKLAGEEVYQIPCIQCTEYPVAIPTKCANCKRECEQGIKLKRCMKCMRIAYCNQTCQKQDWDRHQTNCISSHDFVGQPFIISLPKSQATFSRIAQMMEAFSRYSLDVFQPPVTPSSQVSSDIPPSPVMVSSTSSSCVDGSALVGTAASSTITQMSSSELATSDLETQPLFDSQTTSTTEVASTSSESSFVTVDSGDEPLDLTHIRYLAMIWKNNEKYQKPYVLVQSKTMDCDEDESVSTASTEESSNITLDHCLSLFTEPEVLSPDHAWYCPSCKEHREATKQLSIWRLPAYLIIQLKRFSFSSFIWRDKIDKMVEYPVRSLDLRKHFVGTLPSTEPPPIYDLYGVVNHMGGILGGHYTSYARCPDCSDWKKNEIDWRLFDDSMVSLVRDSQVMTRAGYVLFYRRRKMTVAVPSSIENLKTEEEKEIEEENKVLDANILDEQPSGLLTISNSQEPEYPGGDMMVDGNCTVPSNSPSVYSLPSTRIDMDTVD</sequence>
<dbReference type="GO" id="GO:0006508">
    <property type="term" value="P:proteolysis"/>
    <property type="evidence" value="ECO:0007669"/>
    <property type="project" value="UniProtKB-KW"/>
</dbReference>
<evidence type="ECO:0000256" key="3">
    <source>
        <dbReference type="ARBA" id="ARBA00012759"/>
    </source>
</evidence>
<dbReference type="InterPro" id="IPR007052">
    <property type="entry name" value="CS_dom"/>
</dbReference>
<dbReference type="GO" id="GO:0008270">
    <property type="term" value="F:zinc ion binding"/>
    <property type="evidence" value="ECO:0007669"/>
    <property type="project" value="UniProtKB-KW"/>
</dbReference>
<dbReference type="GO" id="GO:0016579">
    <property type="term" value="P:protein deubiquitination"/>
    <property type="evidence" value="ECO:0007669"/>
    <property type="project" value="InterPro"/>
</dbReference>
<dbReference type="PANTHER" id="PTHR21646">
    <property type="entry name" value="UBIQUITIN CARBOXYL-TERMINAL HYDROLASE"/>
    <property type="match status" value="1"/>
</dbReference>
<evidence type="ECO:0000256" key="4">
    <source>
        <dbReference type="ARBA" id="ARBA00022670"/>
    </source>
</evidence>
<dbReference type="InterPro" id="IPR038765">
    <property type="entry name" value="Papain-like_cys_pep_sf"/>
</dbReference>
<dbReference type="Pfam" id="PF01753">
    <property type="entry name" value="zf-MYND"/>
    <property type="match status" value="1"/>
</dbReference>
<feature type="domain" description="USP" evidence="13">
    <location>
        <begin position="369"/>
        <end position="1042"/>
    </location>
</feature>
<evidence type="ECO:0000256" key="12">
    <source>
        <dbReference type="SAM" id="MobiDB-lite"/>
    </source>
</evidence>
<evidence type="ECO:0000259" key="13">
    <source>
        <dbReference type="PROSITE" id="PS50235"/>
    </source>
</evidence>
<feature type="region of interest" description="Disordered" evidence="12">
    <location>
        <begin position="1108"/>
        <end position="1127"/>
    </location>
</feature>
<evidence type="ECO:0000256" key="9">
    <source>
        <dbReference type="ARBA" id="ARBA00022807"/>
    </source>
</evidence>
<dbReference type="Proteomes" id="UP001208570">
    <property type="component" value="Unassembled WGS sequence"/>
</dbReference>
<evidence type="ECO:0000313" key="16">
    <source>
        <dbReference type="EMBL" id="KAK2163342.1"/>
    </source>
</evidence>
<dbReference type="SUPFAM" id="SSF49764">
    <property type="entry name" value="HSP20-like chaperones"/>
    <property type="match status" value="1"/>
</dbReference>
<dbReference type="GO" id="GO:0004843">
    <property type="term" value="F:cysteine-type deubiquitinase activity"/>
    <property type="evidence" value="ECO:0007669"/>
    <property type="project" value="UniProtKB-EC"/>
</dbReference>
<organism evidence="16 17">
    <name type="scientific">Paralvinella palmiformis</name>
    <dbReference type="NCBI Taxonomy" id="53620"/>
    <lineage>
        <taxon>Eukaryota</taxon>
        <taxon>Metazoa</taxon>
        <taxon>Spiralia</taxon>
        <taxon>Lophotrochozoa</taxon>
        <taxon>Annelida</taxon>
        <taxon>Polychaeta</taxon>
        <taxon>Sedentaria</taxon>
        <taxon>Canalipalpata</taxon>
        <taxon>Terebellida</taxon>
        <taxon>Terebelliformia</taxon>
        <taxon>Alvinellidae</taxon>
        <taxon>Paralvinella</taxon>
    </lineage>
</organism>
<keyword evidence="6 11" id="KW-0863">Zinc-finger</keyword>
<feature type="compositionally biased region" description="Polar residues" evidence="12">
    <location>
        <begin position="308"/>
        <end position="320"/>
    </location>
</feature>
<keyword evidence="10" id="KW-0862">Zinc</keyword>
<dbReference type="Gene3D" id="3.90.70.10">
    <property type="entry name" value="Cysteine proteinases"/>
    <property type="match status" value="2"/>
</dbReference>
<dbReference type="PROSITE" id="PS00972">
    <property type="entry name" value="USP_1"/>
    <property type="match status" value="1"/>
</dbReference>
<evidence type="ECO:0000256" key="1">
    <source>
        <dbReference type="ARBA" id="ARBA00000707"/>
    </source>
</evidence>
<dbReference type="InterPro" id="IPR029346">
    <property type="entry name" value="USP_C"/>
</dbReference>
<evidence type="ECO:0000256" key="11">
    <source>
        <dbReference type="PROSITE-ProRule" id="PRU00134"/>
    </source>
</evidence>
<dbReference type="PANTHER" id="PTHR21646:SF74">
    <property type="entry name" value="UBIQUITIN CARBOXYL-TERMINAL HYDROLASE 19"/>
    <property type="match status" value="1"/>
</dbReference>
<dbReference type="EC" id="3.4.19.12" evidence="3"/>
<dbReference type="PROSITE" id="PS00973">
    <property type="entry name" value="USP_2"/>
    <property type="match status" value="1"/>
</dbReference>
<keyword evidence="17" id="KW-1185">Reference proteome</keyword>
<dbReference type="InterPro" id="IPR018200">
    <property type="entry name" value="USP_CS"/>
</dbReference>
<dbReference type="InterPro" id="IPR002893">
    <property type="entry name" value="Znf_MYND"/>
</dbReference>
<feature type="region of interest" description="Disordered" evidence="12">
    <location>
        <begin position="1"/>
        <end position="26"/>
    </location>
</feature>
<feature type="compositionally biased region" description="Polar residues" evidence="12">
    <location>
        <begin position="330"/>
        <end position="347"/>
    </location>
</feature>
<dbReference type="InterPro" id="IPR001394">
    <property type="entry name" value="Peptidase_C19_UCH"/>
</dbReference>
<dbReference type="InterPro" id="IPR008978">
    <property type="entry name" value="HSP20-like_chaperone"/>
</dbReference>
<comment type="similarity">
    <text evidence="2">Belongs to the peptidase C19 family.</text>
</comment>
<proteinExistence type="inferred from homology"/>
<evidence type="ECO:0000256" key="7">
    <source>
        <dbReference type="ARBA" id="ARBA00022786"/>
    </source>
</evidence>
<comment type="caution">
    <text evidence="16">The sequence shown here is derived from an EMBL/GenBank/DDBJ whole genome shotgun (WGS) entry which is preliminary data.</text>
</comment>
<feature type="domain" description="CS" evidence="15">
    <location>
        <begin position="173"/>
        <end position="281"/>
    </location>
</feature>
<dbReference type="CDD" id="cd02674">
    <property type="entry name" value="Peptidase_C19R"/>
    <property type="match status" value="1"/>
</dbReference>